<dbReference type="KEGG" id="bgo:BM43_3113"/>
<sequence length="284" mass="30457">MNRSNWRVMLAGVLVGALASGCSLFKESNYGIGAQAERAALMQAADKPDPPDTPGMYLGLIDRMQQQGLFYASLAHIDEYEKLYGSTPDTKLLRADALRSTGQYEASEQVYTQLLNTTLAARAYRGIGLIAGTRGDFTRAAKLLDQATLLAPTDASTLSDLAYARMRTGDLALARVPLMKAAELDQKNARILSNVALFLVATGHDGDAQGLMDQQRMSQPLRNEIRDDAARVTAAQRMRQLTVVPAPAPARAGATASGDVGAQPIASNDGFDLAAPLLQRFSQK</sequence>
<feature type="repeat" description="TPR" evidence="1">
    <location>
        <begin position="121"/>
        <end position="154"/>
    </location>
</feature>
<dbReference type="AlphaFoldDB" id="A0AAW3EQN9"/>
<reference evidence="2 3" key="1">
    <citation type="submission" date="2014-04" db="EMBL/GenBank/DDBJ databases">
        <authorList>
            <person name="Bishop-Lilly K.A."/>
            <person name="Broomall S.M."/>
            <person name="Chain P.S."/>
            <person name="Chertkov O."/>
            <person name="Coyne S.R."/>
            <person name="Daligault H.E."/>
            <person name="Davenport K.W."/>
            <person name="Erkkila T."/>
            <person name="Frey K.G."/>
            <person name="Gibbons H.S."/>
            <person name="Gu W."/>
            <person name="Jaissle J."/>
            <person name="Johnson S.L."/>
            <person name="Koroleva G.I."/>
            <person name="Ladner J.T."/>
            <person name="Lo C.-C."/>
            <person name="Minogue T.D."/>
            <person name="Munk C."/>
            <person name="Palacios G.F."/>
            <person name="Redden C.L."/>
            <person name="Rosenzweig C.N."/>
            <person name="Scholz M.B."/>
            <person name="Teshima H."/>
            <person name="Xu Y."/>
        </authorList>
    </citation>
    <scope>NUCLEOTIDE SEQUENCE [LARGE SCALE GENOMIC DNA]</scope>
    <source>
        <strain evidence="3">gladioli</strain>
    </source>
</reference>
<dbReference type="PIRSF" id="PIRSF029658">
    <property type="entry name" value="UCP029658_TPR"/>
    <property type="match status" value="1"/>
</dbReference>
<accession>A0AAW3EQN9</accession>
<dbReference type="Gene3D" id="1.25.40.10">
    <property type="entry name" value="Tetratricopeptide repeat domain"/>
    <property type="match status" value="1"/>
</dbReference>
<evidence type="ECO:0000313" key="2">
    <source>
        <dbReference type="EMBL" id="KGC09382.1"/>
    </source>
</evidence>
<organism evidence="2 3">
    <name type="scientific">Burkholderia gladioli</name>
    <name type="common">Pseudomonas marginata</name>
    <name type="synonym">Phytomonas marginata</name>
    <dbReference type="NCBI Taxonomy" id="28095"/>
    <lineage>
        <taxon>Bacteria</taxon>
        <taxon>Pseudomonadati</taxon>
        <taxon>Pseudomonadota</taxon>
        <taxon>Betaproteobacteria</taxon>
        <taxon>Burkholderiales</taxon>
        <taxon>Burkholderiaceae</taxon>
        <taxon>Burkholderia</taxon>
    </lineage>
</organism>
<evidence type="ECO:0000256" key="1">
    <source>
        <dbReference type="PROSITE-ProRule" id="PRU00339"/>
    </source>
</evidence>
<protein>
    <submittedName>
        <fullName evidence="2">TPR repeat family protein</fullName>
    </submittedName>
</protein>
<dbReference type="PROSITE" id="PS50005">
    <property type="entry name" value="TPR"/>
    <property type="match status" value="1"/>
</dbReference>
<gene>
    <name evidence="2" type="ORF">DM48_5732</name>
</gene>
<evidence type="ECO:0000313" key="3">
    <source>
        <dbReference type="Proteomes" id="UP000029590"/>
    </source>
</evidence>
<dbReference type="SMART" id="SM00028">
    <property type="entry name" value="TPR"/>
    <property type="match status" value="2"/>
</dbReference>
<dbReference type="Pfam" id="PF13432">
    <property type="entry name" value="TPR_16"/>
    <property type="match status" value="1"/>
</dbReference>
<dbReference type="InterPro" id="IPR019734">
    <property type="entry name" value="TPR_rpt"/>
</dbReference>
<dbReference type="RefSeq" id="WP_036051743.1">
    <property type="nucleotide sequence ID" value="NZ_CADEVY010000006.1"/>
</dbReference>
<dbReference type="SUPFAM" id="SSF48452">
    <property type="entry name" value="TPR-like"/>
    <property type="match status" value="1"/>
</dbReference>
<dbReference type="InterPro" id="IPR011990">
    <property type="entry name" value="TPR-like_helical_dom_sf"/>
</dbReference>
<dbReference type="Proteomes" id="UP000029590">
    <property type="component" value="Unassembled WGS sequence"/>
</dbReference>
<proteinExistence type="predicted"/>
<name>A0AAW3EQN9_BURGA</name>
<dbReference type="InterPro" id="IPR016931">
    <property type="entry name" value="UCP029658_TPR"/>
</dbReference>
<comment type="caution">
    <text evidence="2">The sequence shown here is derived from an EMBL/GenBank/DDBJ whole genome shotgun (WGS) entry which is preliminary data.</text>
</comment>
<dbReference type="PROSITE" id="PS51257">
    <property type="entry name" value="PROKAR_LIPOPROTEIN"/>
    <property type="match status" value="1"/>
</dbReference>
<keyword evidence="1" id="KW-0802">TPR repeat</keyword>
<dbReference type="EMBL" id="JPGG01000018">
    <property type="protein sequence ID" value="KGC09382.1"/>
    <property type="molecule type" value="Genomic_DNA"/>
</dbReference>